<reference evidence="12" key="1">
    <citation type="submission" date="2017-09" db="EMBL/GenBank/DDBJ databases">
        <title>Depth-based differentiation of microbial function through sediment-hosted aquifers and enrichment of novel symbionts in the deep terrestrial subsurface.</title>
        <authorList>
            <person name="Probst A.J."/>
            <person name="Ladd B."/>
            <person name="Jarett J.K."/>
            <person name="Geller-Mcgrath D.E."/>
            <person name="Sieber C.M.K."/>
            <person name="Emerson J.B."/>
            <person name="Anantharaman K."/>
            <person name="Thomas B.C."/>
            <person name="Malmstrom R."/>
            <person name="Stieglmeier M."/>
            <person name="Klingl A."/>
            <person name="Woyke T."/>
            <person name="Ryan C.M."/>
            <person name="Banfield J.F."/>
        </authorList>
    </citation>
    <scope>NUCLEOTIDE SEQUENCE [LARGE SCALE GENOMIC DNA]</scope>
</reference>
<dbReference type="PROSITE" id="PS01234">
    <property type="entry name" value="GATB"/>
    <property type="match status" value="1"/>
</dbReference>
<name>A0A2H0TAW6_9BACT</name>
<dbReference type="GO" id="GO:0006412">
    <property type="term" value="P:translation"/>
    <property type="evidence" value="ECO:0007669"/>
    <property type="project" value="UniProtKB-KW"/>
</dbReference>
<dbReference type="PANTHER" id="PTHR11659">
    <property type="entry name" value="GLUTAMYL-TRNA GLN AMIDOTRANSFERASE SUBUNIT B MITOCHONDRIAL AND PROKARYOTIC PET112-RELATED"/>
    <property type="match status" value="1"/>
</dbReference>
<keyword evidence="6" id="KW-0648">Protein biosynthesis</keyword>
<evidence type="ECO:0000256" key="4">
    <source>
        <dbReference type="ARBA" id="ARBA00022741"/>
    </source>
</evidence>
<evidence type="ECO:0000313" key="11">
    <source>
        <dbReference type="EMBL" id="PIR68133.1"/>
    </source>
</evidence>
<dbReference type="GO" id="GO:0016740">
    <property type="term" value="F:transferase activity"/>
    <property type="evidence" value="ECO:0007669"/>
    <property type="project" value="UniProtKB-KW"/>
</dbReference>
<dbReference type="InterPro" id="IPR017959">
    <property type="entry name" value="Asn/Gln-tRNA_amidoTrfase_suB/E"/>
</dbReference>
<keyword evidence="3" id="KW-0436">Ligase</keyword>
<dbReference type="Pfam" id="PF02934">
    <property type="entry name" value="GatB_N"/>
    <property type="match status" value="1"/>
</dbReference>
<comment type="subunit">
    <text evidence="2">Heterotrimer of A, B and C subunits.</text>
</comment>
<dbReference type="SUPFAM" id="SSF55931">
    <property type="entry name" value="Glutamine synthetase/guanido kinase"/>
    <property type="match status" value="1"/>
</dbReference>
<dbReference type="InterPro" id="IPR018027">
    <property type="entry name" value="Asn/Gln_amidotransferase"/>
</dbReference>
<dbReference type="GO" id="GO:0016884">
    <property type="term" value="F:carbon-nitrogen ligase activity, with glutamine as amido-N-donor"/>
    <property type="evidence" value="ECO:0007669"/>
    <property type="project" value="InterPro"/>
</dbReference>
<dbReference type="InterPro" id="IPR003789">
    <property type="entry name" value="Asn/Gln_tRNA_amidoTrase-B-like"/>
</dbReference>
<proteinExistence type="inferred from homology"/>
<feature type="non-terminal residue" evidence="11">
    <location>
        <position position="1"/>
    </location>
</feature>
<dbReference type="SMART" id="SM00845">
    <property type="entry name" value="GatB_Yqey"/>
    <property type="match status" value="1"/>
</dbReference>
<protein>
    <submittedName>
        <fullName evidence="11">Asp-tRNA(Asn)/Glu-tRNA(Gln) amidotransferase subunit GatB</fullName>
    </submittedName>
</protein>
<keyword evidence="5" id="KW-0067">ATP-binding</keyword>
<comment type="catalytic activity">
    <reaction evidence="9">
        <text>L-glutamyl-tRNA(Gln) + L-glutamine + ATP + H2O = L-glutaminyl-tRNA(Gln) + L-glutamate + ADP + phosphate + H(+)</text>
        <dbReference type="Rhea" id="RHEA:17521"/>
        <dbReference type="Rhea" id="RHEA-COMP:9681"/>
        <dbReference type="Rhea" id="RHEA-COMP:9684"/>
        <dbReference type="ChEBI" id="CHEBI:15377"/>
        <dbReference type="ChEBI" id="CHEBI:15378"/>
        <dbReference type="ChEBI" id="CHEBI:29985"/>
        <dbReference type="ChEBI" id="CHEBI:30616"/>
        <dbReference type="ChEBI" id="CHEBI:43474"/>
        <dbReference type="ChEBI" id="CHEBI:58359"/>
        <dbReference type="ChEBI" id="CHEBI:78520"/>
        <dbReference type="ChEBI" id="CHEBI:78521"/>
        <dbReference type="ChEBI" id="CHEBI:456216"/>
    </reaction>
</comment>
<evidence type="ECO:0000256" key="7">
    <source>
        <dbReference type="ARBA" id="ARBA00024799"/>
    </source>
</evidence>
<evidence type="ECO:0000256" key="1">
    <source>
        <dbReference type="ARBA" id="ARBA00005306"/>
    </source>
</evidence>
<dbReference type="GO" id="GO:0005524">
    <property type="term" value="F:ATP binding"/>
    <property type="evidence" value="ECO:0007669"/>
    <property type="project" value="UniProtKB-KW"/>
</dbReference>
<evidence type="ECO:0000256" key="2">
    <source>
        <dbReference type="ARBA" id="ARBA00011123"/>
    </source>
</evidence>
<organism evidence="11 12">
    <name type="scientific">Candidatus Nomurabacteria bacterium CG10_big_fil_rev_8_21_14_0_10_35_16</name>
    <dbReference type="NCBI Taxonomy" id="1974731"/>
    <lineage>
        <taxon>Bacteria</taxon>
        <taxon>Candidatus Nomuraibacteriota</taxon>
    </lineage>
</organism>
<sequence>YPIVSGGHLADFDITRVHLEEDTANNKHFEGDTSTSLSAGFSLIDFNRAGVPLMELVTEPHTFESIEDTAKNATKFAKEFQLVLLYLGVSEANMEKGEMRVEANISVSTDKNKFGTKVEVKNLNSFRSVERAVKYELDRMTKLLEENKGSEIVQETRGWDEGKQATFSQRSKESSEDYRYFPDPDLPKLKLHEAFDLAEMKKALPELPEAKRARYQKDFGIKDEDIESYINDIELALWFEGVAEILADKEKIKIASNYITTDFIGLKKANLAVKPPSAKNFAELINLLTENKISSRTAKDILAMIVVDDTSPLKIATEKNMLQTSDENVLKKIVQKIIDENPEVVATYKGGKENAIMSLVGKAIKESKGSANPQMIIKLFKELLARS</sequence>
<dbReference type="Gene3D" id="1.10.10.410">
    <property type="match status" value="1"/>
</dbReference>
<dbReference type="Proteomes" id="UP000230094">
    <property type="component" value="Unassembled WGS sequence"/>
</dbReference>
<dbReference type="SUPFAM" id="SSF89095">
    <property type="entry name" value="GatB/YqeY motif"/>
    <property type="match status" value="1"/>
</dbReference>
<dbReference type="FunFam" id="1.10.10.410:FF:000001">
    <property type="entry name" value="Aspartyl/glutamyl-tRNA(Asn/Gln) amidotransferase subunit B"/>
    <property type="match status" value="1"/>
</dbReference>
<comment type="similarity">
    <text evidence="1">Belongs to the GatB/GatE family. GatB subfamily.</text>
</comment>
<dbReference type="InterPro" id="IPR017958">
    <property type="entry name" value="Gln-tRNA_amidoTrfase_suB_CS"/>
</dbReference>
<feature type="domain" description="Asn/Gln amidotransferase" evidence="10">
    <location>
        <begin position="237"/>
        <end position="384"/>
    </location>
</feature>
<evidence type="ECO:0000313" key="12">
    <source>
        <dbReference type="Proteomes" id="UP000230094"/>
    </source>
</evidence>
<accession>A0A2H0TAW6</accession>
<keyword evidence="11" id="KW-0808">Transferase</keyword>
<dbReference type="Pfam" id="PF02637">
    <property type="entry name" value="GatB_Yqey"/>
    <property type="match status" value="1"/>
</dbReference>
<dbReference type="AlphaFoldDB" id="A0A2H0TAW6"/>
<dbReference type="InterPro" id="IPR023168">
    <property type="entry name" value="GatB_Yqey_C_2"/>
</dbReference>
<evidence type="ECO:0000256" key="8">
    <source>
        <dbReference type="ARBA" id="ARBA00047380"/>
    </source>
</evidence>
<dbReference type="NCBIfam" id="NF004012">
    <property type="entry name" value="PRK05477.1-2"/>
    <property type="match status" value="1"/>
</dbReference>
<dbReference type="InterPro" id="IPR014746">
    <property type="entry name" value="Gln_synth/guanido_kin_cat_dom"/>
</dbReference>
<gene>
    <name evidence="11" type="ORF">COU49_03085</name>
</gene>
<comment type="caution">
    <text evidence="11">The sequence shown here is derived from an EMBL/GenBank/DDBJ whole genome shotgun (WGS) entry which is preliminary data.</text>
</comment>
<evidence type="ECO:0000256" key="6">
    <source>
        <dbReference type="ARBA" id="ARBA00022917"/>
    </source>
</evidence>
<dbReference type="NCBIfam" id="TIGR00133">
    <property type="entry name" value="gatB"/>
    <property type="match status" value="1"/>
</dbReference>
<keyword evidence="4" id="KW-0547">Nucleotide-binding</keyword>
<evidence type="ECO:0000259" key="10">
    <source>
        <dbReference type="SMART" id="SM00845"/>
    </source>
</evidence>
<dbReference type="InterPro" id="IPR006075">
    <property type="entry name" value="Asn/Gln-tRNA_Trfase_suB/E_cat"/>
</dbReference>
<comment type="function">
    <text evidence="7">Allows the formation of correctly charged Asn-tRNA(Asn) or Gln-tRNA(Gln) through the transamidation of misacylated Asp-tRNA(Asn) or Glu-tRNA(Gln) in organisms which lack either or both of asparaginyl-tRNA or glutaminyl-tRNA synthetases. The reaction takes place in the presence of glutamine and ATP through an activated phospho-Asp-tRNA(Asn) or phospho-Glu-tRNA(Gln).</text>
</comment>
<dbReference type="EMBL" id="PFCQ01000014">
    <property type="protein sequence ID" value="PIR68133.1"/>
    <property type="molecule type" value="Genomic_DNA"/>
</dbReference>
<evidence type="ECO:0000256" key="5">
    <source>
        <dbReference type="ARBA" id="ARBA00022840"/>
    </source>
</evidence>
<evidence type="ECO:0000256" key="3">
    <source>
        <dbReference type="ARBA" id="ARBA00022598"/>
    </source>
</evidence>
<evidence type="ECO:0000256" key="9">
    <source>
        <dbReference type="ARBA" id="ARBA00047913"/>
    </source>
</evidence>
<comment type="catalytic activity">
    <reaction evidence="8">
        <text>L-aspartyl-tRNA(Asn) + L-glutamine + ATP + H2O = L-asparaginyl-tRNA(Asn) + L-glutamate + ADP + phosphate + 2 H(+)</text>
        <dbReference type="Rhea" id="RHEA:14513"/>
        <dbReference type="Rhea" id="RHEA-COMP:9674"/>
        <dbReference type="Rhea" id="RHEA-COMP:9677"/>
        <dbReference type="ChEBI" id="CHEBI:15377"/>
        <dbReference type="ChEBI" id="CHEBI:15378"/>
        <dbReference type="ChEBI" id="CHEBI:29985"/>
        <dbReference type="ChEBI" id="CHEBI:30616"/>
        <dbReference type="ChEBI" id="CHEBI:43474"/>
        <dbReference type="ChEBI" id="CHEBI:58359"/>
        <dbReference type="ChEBI" id="CHEBI:78515"/>
        <dbReference type="ChEBI" id="CHEBI:78516"/>
        <dbReference type="ChEBI" id="CHEBI:456216"/>
    </reaction>
</comment>
<dbReference type="InterPro" id="IPR004413">
    <property type="entry name" value="GatB"/>
</dbReference>